<sequence>MTSFITNNILSREEYIAAYKSRNATDFLNYRENILSGLLGLYKHRLFPTQLEALRERFEVSLQELVNATPHDIEILEQDYSSLEHDDHVLTLEEQRNIVMRAHFEYAFQRLRENVQMVVNSTIYLPAVSARI</sequence>
<evidence type="ECO:0000313" key="1">
    <source>
        <dbReference type="EMBL" id="CAG8438871.1"/>
    </source>
</evidence>
<organism evidence="1 2">
    <name type="scientific">Funneliformis caledonium</name>
    <dbReference type="NCBI Taxonomy" id="1117310"/>
    <lineage>
        <taxon>Eukaryota</taxon>
        <taxon>Fungi</taxon>
        <taxon>Fungi incertae sedis</taxon>
        <taxon>Mucoromycota</taxon>
        <taxon>Glomeromycotina</taxon>
        <taxon>Glomeromycetes</taxon>
        <taxon>Glomerales</taxon>
        <taxon>Glomeraceae</taxon>
        <taxon>Funneliformis</taxon>
    </lineage>
</organism>
<protein>
    <submittedName>
        <fullName evidence="1">8343_t:CDS:1</fullName>
    </submittedName>
</protein>
<gene>
    <name evidence="1" type="ORF">FCALED_LOCUS357</name>
</gene>
<dbReference type="OrthoDB" id="2331028at2759"/>
<keyword evidence="2" id="KW-1185">Reference proteome</keyword>
<name>A0A9N8V163_9GLOM</name>
<evidence type="ECO:0000313" key="2">
    <source>
        <dbReference type="Proteomes" id="UP000789570"/>
    </source>
</evidence>
<comment type="caution">
    <text evidence="1">The sequence shown here is derived from an EMBL/GenBank/DDBJ whole genome shotgun (WGS) entry which is preliminary data.</text>
</comment>
<dbReference type="AlphaFoldDB" id="A0A9N8V163"/>
<dbReference type="Proteomes" id="UP000789570">
    <property type="component" value="Unassembled WGS sequence"/>
</dbReference>
<dbReference type="EMBL" id="CAJVPQ010000033">
    <property type="protein sequence ID" value="CAG8438871.1"/>
    <property type="molecule type" value="Genomic_DNA"/>
</dbReference>
<reference evidence="1" key="1">
    <citation type="submission" date="2021-06" db="EMBL/GenBank/DDBJ databases">
        <authorList>
            <person name="Kallberg Y."/>
            <person name="Tangrot J."/>
            <person name="Rosling A."/>
        </authorList>
    </citation>
    <scope>NUCLEOTIDE SEQUENCE</scope>
    <source>
        <strain evidence="1">UK204</strain>
    </source>
</reference>
<accession>A0A9N8V163</accession>
<proteinExistence type="predicted"/>